<keyword evidence="1" id="KW-0472">Membrane</keyword>
<dbReference type="Proteomes" id="UP000611215">
    <property type="component" value="Unassembled WGS sequence"/>
</dbReference>
<keyword evidence="1" id="KW-0812">Transmembrane</keyword>
<evidence type="ECO:0000313" key="3">
    <source>
        <dbReference type="Proteomes" id="UP000611215"/>
    </source>
</evidence>
<dbReference type="RefSeq" id="WP_195871398.1">
    <property type="nucleotide sequence ID" value="NZ_JADOET010000007.1"/>
</dbReference>
<dbReference type="EMBL" id="JADOET010000007">
    <property type="protein sequence ID" value="MBF8150125.1"/>
    <property type="molecule type" value="Genomic_DNA"/>
</dbReference>
<proteinExistence type="predicted"/>
<evidence type="ECO:0000313" key="2">
    <source>
        <dbReference type="EMBL" id="MBF8150125.1"/>
    </source>
</evidence>
<protein>
    <recommendedName>
        <fullName evidence="4">DUF4157 domain-containing protein</fullName>
    </recommendedName>
</protein>
<keyword evidence="3" id="KW-1185">Reference proteome</keyword>
<accession>A0ABS0EI41</accession>
<gene>
    <name evidence="2" type="ORF">ITJ86_09470</name>
</gene>
<evidence type="ECO:0000256" key="1">
    <source>
        <dbReference type="SAM" id="Phobius"/>
    </source>
</evidence>
<organism evidence="2 3">
    <name type="scientific">Winogradskyella marina</name>
    <dbReference type="NCBI Taxonomy" id="2785530"/>
    <lineage>
        <taxon>Bacteria</taxon>
        <taxon>Pseudomonadati</taxon>
        <taxon>Bacteroidota</taxon>
        <taxon>Flavobacteriia</taxon>
        <taxon>Flavobacteriales</taxon>
        <taxon>Flavobacteriaceae</taxon>
        <taxon>Winogradskyella</taxon>
    </lineage>
</organism>
<sequence>MILISKYIVPKGYIGITLFPFVFLKSKDLKGDKVLLNHEKIHLRQQLELLIIPFYVVYMFEFLMRLIQYRNWHLAYKNVSFEREAYANEKDFEYLGSRPFFKFRTYF</sequence>
<feature type="transmembrane region" description="Helical" evidence="1">
    <location>
        <begin position="7"/>
        <end position="26"/>
    </location>
</feature>
<comment type="caution">
    <text evidence="2">The sequence shown here is derived from an EMBL/GenBank/DDBJ whole genome shotgun (WGS) entry which is preliminary data.</text>
</comment>
<evidence type="ECO:0008006" key="4">
    <source>
        <dbReference type="Google" id="ProtNLM"/>
    </source>
</evidence>
<name>A0ABS0EI41_9FLAO</name>
<reference evidence="2 3" key="1">
    <citation type="submission" date="2020-11" db="EMBL/GenBank/DDBJ databases">
        <title>Winogradskyella marina sp. nov., isolated from marine sediment.</title>
        <authorList>
            <person name="Bo J."/>
            <person name="Wang S."/>
            <person name="Song X."/>
            <person name="Du Z."/>
        </authorList>
    </citation>
    <scope>NUCLEOTIDE SEQUENCE [LARGE SCALE GENOMIC DNA]</scope>
    <source>
        <strain evidence="2 3">F6397</strain>
    </source>
</reference>
<feature type="transmembrane region" description="Helical" evidence="1">
    <location>
        <begin position="46"/>
        <end position="67"/>
    </location>
</feature>
<keyword evidence="1" id="KW-1133">Transmembrane helix</keyword>